<dbReference type="OrthoDB" id="1913083at2"/>
<keyword evidence="2" id="KW-1185">Reference proteome</keyword>
<accession>A0A0P8YTI7</accession>
<reference evidence="1 2" key="1">
    <citation type="submission" date="2015-09" db="EMBL/GenBank/DDBJ databases">
        <title>Genome sequence of Oxobacter pfennigii DSM 3222.</title>
        <authorList>
            <person name="Poehlein A."/>
            <person name="Bengelsdorf F.R."/>
            <person name="Schiel-Bengelsdorf B."/>
            <person name="Duerre P."/>
            <person name="Daniel R."/>
        </authorList>
    </citation>
    <scope>NUCLEOTIDE SEQUENCE [LARGE SCALE GENOMIC DNA]</scope>
    <source>
        <strain evidence="1 2">DSM 3222</strain>
    </source>
</reference>
<name>A0A0P8YTI7_9CLOT</name>
<organism evidence="1 2">
    <name type="scientific">Oxobacter pfennigii</name>
    <dbReference type="NCBI Taxonomy" id="36849"/>
    <lineage>
        <taxon>Bacteria</taxon>
        <taxon>Bacillati</taxon>
        <taxon>Bacillota</taxon>
        <taxon>Clostridia</taxon>
        <taxon>Eubacteriales</taxon>
        <taxon>Clostridiaceae</taxon>
        <taxon>Oxobacter</taxon>
    </lineage>
</organism>
<dbReference type="InterPro" id="IPR038148">
    <property type="entry name" value="Tn1545/Tn916_Xis"/>
</dbReference>
<sequence>MDITSEQLKTIVSEAIREAAPQQPKLTMTILECSKYSGIGKDKLMELAHNPNSGFPCFKVGSKFLINRDLLIAWLDKITKEGRVL</sequence>
<gene>
    <name evidence="1" type="ORF">OXPF_34410</name>
</gene>
<dbReference type="EMBL" id="LKET01000045">
    <property type="protein sequence ID" value="KPU43009.1"/>
    <property type="molecule type" value="Genomic_DNA"/>
</dbReference>
<dbReference type="Gene3D" id="3.90.105.50">
    <property type="match status" value="1"/>
</dbReference>
<dbReference type="STRING" id="36849.OXPF_34410"/>
<protein>
    <submittedName>
        <fullName evidence="1">Excisionase from transposon Tn916</fullName>
    </submittedName>
</protein>
<proteinExistence type="predicted"/>
<evidence type="ECO:0000313" key="1">
    <source>
        <dbReference type="EMBL" id="KPU43009.1"/>
    </source>
</evidence>
<dbReference type="RefSeq" id="WP_054876436.1">
    <property type="nucleotide sequence ID" value="NZ_LKET01000045.1"/>
</dbReference>
<dbReference type="Proteomes" id="UP000050326">
    <property type="component" value="Unassembled WGS sequence"/>
</dbReference>
<comment type="caution">
    <text evidence="1">The sequence shown here is derived from an EMBL/GenBank/DDBJ whole genome shotgun (WGS) entry which is preliminary data.</text>
</comment>
<evidence type="ECO:0000313" key="2">
    <source>
        <dbReference type="Proteomes" id="UP000050326"/>
    </source>
</evidence>
<dbReference type="PATRIC" id="fig|36849.3.peg.3642"/>
<dbReference type="AlphaFoldDB" id="A0A0P8YTI7"/>